<feature type="domain" description="NUP160 C-terminal TPR" evidence="2">
    <location>
        <begin position="626"/>
        <end position="702"/>
    </location>
</feature>
<feature type="domain" description="NUP160 middle TPR" evidence="3">
    <location>
        <begin position="348"/>
        <end position="512"/>
    </location>
</feature>
<comment type="caution">
    <text evidence="4">The sequence shown here is derived from an EMBL/GenBank/DDBJ whole genome shotgun (WGS) entry which is preliminary data.</text>
</comment>
<feature type="region of interest" description="Disordered" evidence="1">
    <location>
        <begin position="572"/>
        <end position="596"/>
    </location>
</feature>
<evidence type="ECO:0000313" key="4">
    <source>
        <dbReference type="EMBL" id="THD20764.1"/>
    </source>
</evidence>
<protein>
    <recommendedName>
        <fullName evidence="6">Nuclear pore complex protein Nup160</fullName>
    </recommendedName>
</protein>
<dbReference type="EMBL" id="JXXN02004231">
    <property type="protein sequence ID" value="THD20764.1"/>
    <property type="molecule type" value="Genomic_DNA"/>
</dbReference>
<feature type="domain" description="NUP160 C-terminal TPR" evidence="2">
    <location>
        <begin position="822"/>
        <end position="945"/>
    </location>
</feature>
<evidence type="ECO:0000259" key="2">
    <source>
        <dbReference type="Pfam" id="PF23347"/>
    </source>
</evidence>
<dbReference type="PANTHER" id="PTHR21286:SF0">
    <property type="entry name" value="NUCLEAR PORE COMPLEX PROTEIN NUP160"/>
    <property type="match status" value="1"/>
</dbReference>
<dbReference type="Pfam" id="PF23347">
    <property type="entry name" value="TPR_Nup160_C"/>
    <property type="match status" value="2"/>
</dbReference>
<dbReference type="GO" id="GO:0017056">
    <property type="term" value="F:structural constituent of nuclear pore"/>
    <property type="evidence" value="ECO:0007669"/>
    <property type="project" value="TreeGrafter"/>
</dbReference>
<evidence type="ECO:0000313" key="5">
    <source>
        <dbReference type="Proteomes" id="UP000230066"/>
    </source>
</evidence>
<dbReference type="AlphaFoldDB" id="A0A4E0R359"/>
<organism evidence="4 5">
    <name type="scientific">Fasciola hepatica</name>
    <name type="common">Liver fluke</name>
    <dbReference type="NCBI Taxonomy" id="6192"/>
    <lineage>
        <taxon>Eukaryota</taxon>
        <taxon>Metazoa</taxon>
        <taxon>Spiralia</taxon>
        <taxon>Lophotrochozoa</taxon>
        <taxon>Platyhelminthes</taxon>
        <taxon>Trematoda</taxon>
        <taxon>Digenea</taxon>
        <taxon>Plagiorchiida</taxon>
        <taxon>Echinostomata</taxon>
        <taxon>Echinostomatoidea</taxon>
        <taxon>Fasciolidae</taxon>
        <taxon>Fasciola</taxon>
    </lineage>
</organism>
<keyword evidence="5" id="KW-1185">Reference proteome</keyword>
<dbReference type="InterPro" id="IPR021717">
    <property type="entry name" value="Nucleoporin_Nup160"/>
</dbReference>
<proteinExistence type="predicted"/>
<dbReference type="InterPro" id="IPR056535">
    <property type="entry name" value="TPR_NUP160_M"/>
</dbReference>
<name>A0A4E0R359_FASHE</name>
<evidence type="ECO:0000256" key="1">
    <source>
        <dbReference type="SAM" id="MobiDB-lite"/>
    </source>
</evidence>
<evidence type="ECO:0000259" key="3">
    <source>
        <dbReference type="Pfam" id="PF23354"/>
    </source>
</evidence>
<dbReference type="Proteomes" id="UP000230066">
    <property type="component" value="Unassembled WGS sequence"/>
</dbReference>
<accession>A0A4E0R359</accession>
<evidence type="ECO:0008006" key="6">
    <source>
        <dbReference type="Google" id="ProtNLM"/>
    </source>
</evidence>
<reference evidence="4" key="1">
    <citation type="submission" date="2019-03" db="EMBL/GenBank/DDBJ databases">
        <title>Improved annotation for the trematode Fasciola hepatica.</title>
        <authorList>
            <person name="Choi Y.-J."/>
            <person name="Martin J."/>
            <person name="Mitreva M."/>
        </authorList>
    </citation>
    <scope>NUCLEOTIDE SEQUENCE [LARGE SCALE GENOMIC DNA]</scope>
</reference>
<sequence length="950" mass="106365">MLGFVREPDGDRECELAQLDAFIATQFPGSTILEQILSFRSSDVPAFQGFSTTDQNAKHRKPLAQPWSLRCGILLPSLSTELNPSTNFGRGLEPVFRHLILGGRALALLHLNRLLAPSKNKTSLDHALDEFEMPVIDSVNEDSENWYWSGDYSLMNLCVGLAHLWLGRPDLAKEDFIDASVWLNRYVETSTDELENRSGSLVSFYRSTTSMPTLNDLLLCSLFAKSFAPDKLFCSVENGFSPVEAQIRFIMKVLPVLETQDCATQVIDLVEFALNRLATTRISSVEDESEHVDDTSTVTPWSRRITAVLTALHAFPECSNEGFLFAPDEVDKTTITGQLYARLADLEAALWTRMFKHQLALGDYTRAFMLIRSNPDSVRRRDCLRQFIVTLCDRGEAAMLVSFHYGAAEDEFLRILEARARATDVLPSVVPQDVSLKNQPSPNSYYEVLYAFHIRRANFRAAAMTMFEYAYRLAEETTCVISAGGFRAGGALLLYGLQRQAAGLLAAINALYVVPTEHQWLVRPGMESSDIRTEELLLPDEWAFADIDDVVELSSGSTASNTVAEFCRQADQNREENGASAHSPCAEPTNENGFDEEADYGLEKYPTTLRGSRWTRFSQDKHILQLRDLLNLYILTRARLRLAHTNWEQGILRAGPSDPSETVETLLTVALYDEAVHVAETFRLDFRPIIVAVTLRCATLAQYAQGYARSSLGKLPALPGLSNLPSALEYEYDLVSHALDTLITVSVRKSVDSNLLASITSGSTSNALDRLYWCLLEVMLTRLDPPCPPSSPSPPHTHIALQPGLLHLIACEQLLRSDPGRLYIPTWLVTRLQTANLRTSRPVQLLRLYWRFDRVEEAYTLAVNMLNAATGYKTADPVTFGLQVSLPEFARSNKEKAQKPIWLPHNLIVRLLDALKLLSVEYPACKIMESNLRDSLTNYLAKLETCCSQH</sequence>
<dbReference type="GO" id="GO:0005643">
    <property type="term" value="C:nuclear pore"/>
    <property type="evidence" value="ECO:0007669"/>
    <property type="project" value="TreeGrafter"/>
</dbReference>
<dbReference type="Pfam" id="PF23354">
    <property type="entry name" value="TPR_NUP160_120_M"/>
    <property type="match status" value="1"/>
</dbReference>
<gene>
    <name evidence="4" type="ORF">D915_008410</name>
</gene>
<dbReference type="PANTHER" id="PTHR21286">
    <property type="entry name" value="NUCLEAR PORE COMPLEX PROTEIN NUP160"/>
    <property type="match status" value="1"/>
</dbReference>
<dbReference type="InterPro" id="IPR056536">
    <property type="entry name" value="TPR_NUP160_C"/>
</dbReference>